<dbReference type="AlphaFoldDB" id="A0AAU8LRZ8"/>
<keyword evidence="1" id="KW-0812">Transmembrane</keyword>
<evidence type="ECO:0000313" key="2">
    <source>
        <dbReference type="EMBL" id="XCN72078.1"/>
    </source>
</evidence>
<feature type="transmembrane region" description="Helical" evidence="1">
    <location>
        <begin position="136"/>
        <end position="158"/>
    </location>
</feature>
<reference evidence="2" key="1">
    <citation type="journal article" date="2024" name="Syst. Appl. Microbiol.">
        <title>First single-strain enrichments of Electrothrix cable bacteria, description of E. aestuarii sp. nov. and E. rattekaaiensis sp. nov., and proposal of a cable bacteria taxonomy following the rules of the SeqCode.</title>
        <authorList>
            <person name="Plum-Jensen L.E."/>
            <person name="Schramm A."/>
            <person name="Marshall I.P.G."/>
        </authorList>
    </citation>
    <scope>NUCLEOTIDE SEQUENCE</scope>
    <source>
        <strain evidence="2">Rat1</strain>
    </source>
</reference>
<keyword evidence="1" id="KW-1133">Transmembrane helix</keyword>
<feature type="transmembrane region" description="Helical" evidence="1">
    <location>
        <begin position="111"/>
        <end position="130"/>
    </location>
</feature>
<dbReference type="EMBL" id="CP159373">
    <property type="protein sequence ID" value="XCN72078.1"/>
    <property type="molecule type" value="Genomic_DNA"/>
</dbReference>
<keyword evidence="1" id="KW-0472">Membrane</keyword>
<dbReference type="SUPFAM" id="SSF55781">
    <property type="entry name" value="GAF domain-like"/>
    <property type="match status" value="1"/>
</dbReference>
<feature type="transmembrane region" description="Helical" evidence="1">
    <location>
        <begin position="52"/>
        <end position="68"/>
    </location>
</feature>
<dbReference type="Gene3D" id="3.30.450.40">
    <property type="match status" value="1"/>
</dbReference>
<accession>A0AAU8LRZ8</accession>
<sequence>MSLLLSFALSFVMEKIIKFILLYFAQAACLWIGVEASSSLQGDALKVFLQGYWIYFYAMPLLPTIFIFRELHDVPLLTILGCSERQCVEAYREGKAAWQYNQFAYFIHRRWMLYLLVASICFFLILHTAFLPRLDAVIQSAIILALTFLFFGSNLIVFRQQTIRFLDAQHILHQLAHRLRNEHSLLLKKFAGKEKASPEDSLRHLREALDLAREYVRIITKTKNVDLALRVALPHQEEQGNVMYHLLARTDGLQENSWLKESLPANEGIPRYLIEARDTCSVLVYRNMKEAMKEKLFPEAEDEAIIKEVGSLAITPLKAWDGKKKSMIGMVYLVSREKKAFREEHIDAIRFLADILSDALASSVTVNHMLIMKGNKNARRRQLLEKY</sequence>
<organism evidence="2">
    <name type="scientific">Candidatus Electrothrix aestuarii</name>
    <dbReference type="NCBI Taxonomy" id="3062594"/>
    <lineage>
        <taxon>Bacteria</taxon>
        <taxon>Pseudomonadati</taxon>
        <taxon>Thermodesulfobacteriota</taxon>
        <taxon>Desulfobulbia</taxon>
        <taxon>Desulfobulbales</taxon>
        <taxon>Desulfobulbaceae</taxon>
        <taxon>Candidatus Electrothrix</taxon>
    </lineage>
</organism>
<dbReference type="InterPro" id="IPR029016">
    <property type="entry name" value="GAF-like_dom_sf"/>
</dbReference>
<evidence type="ECO:0008006" key="3">
    <source>
        <dbReference type="Google" id="ProtNLM"/>
    </source>
</evidence>
<reference evidence="2" key="2">
    <citation type="submission" date="2024-06" db="EMBL/GenBank/DDBJ databases">
        <authorList>
            <person name="Plum-Jensen L.E."/>
            <person name="Schramm A."/>
            <person name="Marshall I.P.G."/>
        </authorList>
    </citation>
    <scope>NUCLEOTIDE SEQUENCE</scope>
    <source>
        <strain evidence="2">Rat1</strain>
    </source>
</reference>
<protein>
    <recommendedName>
        <fullName evidence="3">GAF domain-containing protein</fullName>
    </recommendedName>
</protein>
<gene>
    <name evidence="2" type="ORF">Q3M24_17445</name>
</gene>
<dbReference type="KEGG" id="eaj:Q3M24_17445"/>
<name>A0AAU8LRZ8_9BACT</name>
<evidence type="ECO:0000256" key="1">
    <source>
        <dbReference type="SAM" id="Phobius"/>
    </source>
</evidence>
<proteinExistence type="predicted"/>